<protein>
    <submittedName>
        <fullName evidence="1">Uncharacterized protein</fullName>
    </submittedName>
</protein>
<organism evidence="1">
    <name type="scientific">Octopus bimaculoides</name>
    <name type="common">California two-spotted octopus</name>
    <dbReference type="NCBI Taxonomy" id="37653"/>
    <lineage>
        <taxon>Eukaryota</taxon>
        <taxon>Metazoa</taxon>
        <taxon>Spiralia</taxon>
        <taxon>Lophotrochozoa</taxon>
        <taxon>Mollusca</taxon>
        <taxon>Cephalopoda</taxon>
        <taxon>Coleoidea</taxon>
        <taxon>Octopodiformes</taxon>
        <taxon>Octopoda</taxon>
        <taxon>Incirrata</taxon>
        <taxon>Octopodidae</taxon>
        <taxon>Octopus</taxon>
    </lineage>
</organism>
<dbReference type="PANTHER" id="PTHR10492">
    <property type="match status" value="1"/>
</dbReference>
<dbReference type="AlphaFoldDB" id="A0A0L8GQJ6"/>
<reference evidence="1" key="1">
    <citation type="submission" date="2015-07" db="EMBL/GenBank/DDBJ databases">
        <title>MeaNS - Measles Nucleotide Surveillance Program.</title>
        <authorList>
            <person name="Tran T."/>
            <person name="Druce J."/>
        </authorList>
    </citation>
    <scope>NUCLEOTIDE SEQUENCE</scope>
    <source>
        <strain evidence="1">UCB-OBI-ISO-001</strain>
        <tissue evidence="1">Gonad</tissue>
    </source>
</reference>
<sequence length="107" mass="12276">MNNVFPNLRNQFTGHNWLKRHALVAPTNVAVDDLNIKLLEQLPGEHDIYNFIDAVLNTDEAVNYPVEFLNNLAPPGLPSHNVHLKNRTLITLVRSFDRQSFEMTQDL</sequence>
<dbReference type="OrthoDB" id="6152825at2759"/>
<name>A0A0L8GQJ6_OCTBM</name>
<evidence type="ECO:0000313" key="1">
    <source>
        <dbReference type="EMBL" id="KOF78885.1"/>
    </source>
</evidence>
<accession>A0A0L8GQJ6</accession>
<gene>
    <name evidence="1" type="ORF">OCBIM_22030166mg</name>
</gene>
<proteinExistence type="predicted"/>
<dbReference type="PANTHER" id="PTHR10492:SF57">
    <property type="entry name" value="ATP-DEPENDENT DNA HELICASE"/>
    <property type="match status" value="1"/>
</dbReference>
<dbReference type="EMBL" id="KQ420915">
    <property type="protein sequence ID" value="KOF78885.1"/>
    <property type="molecule type" value="Genomic_DNA"/>
</dbReference>